<evidence type="ECO:0000256" key="2">
    <source>
        <dbReference type="ARBA" id="ARBA00022884"/>
    </source>
</evidence>
<dbReference type="Proteomes" id="UP000554004">
    <property type="component" value="Unassembled WGS sequence"/>
</dbReference>
<dbReference type="InterPro" id="IPR001021">
    <property type="entry name" value="Ribosomal_bL25_long"/>
</dbReference>
<evidence type="ECO:0000256" key="6">
    <source>
        <dbReference type="SAM" id="MobiDB-lite"/>
    </source>
</evidence>
<comment type="function">
    <text evidence="5">This is one of the proteins that binds to the 5S RNA in the ribosome where it forms part of the central protuberance.</text>
</comment>
<evidence type="ECO:0000259" key="8">
    <source>
        <dbReference type="Pfam" id="PF14693"/>
    </source>
</evidence>
<dbReference type="EMBL" id="JAAZAL010000020">
    <property type="protein sequence ID" value="NLE30758.1"/>
    <property type="molecule type" value="Genomic_DNA"/>
</dbReference>
<keyword evidence="2 5" id="KW-0694">RNA-binding</keyword>
<dbReference type="Pfam" id="PF14693">
    <property type="entry name" value="Ribosomal_TL5_C"/>
    <property type="match status" value="1"/>
</dbReference>
<dbReference type="NCBIfam" id="TIGR00731">
    <property type="entry name" value="bL25_bact_ctc"/>
    <property type="match status" value="1"/>
</dbReference>
<name>A0A847ET45_9BACT</name>
<dbReference type="InterPro" id="IPR029751">
    <property type="entry name" value="Ribosomal_L25_dom"/>
</dbReference>
<evidence type="ECO:0000256" key="3">
    <source>
        <dbReference type="ARBA" id="ARBA00022980"/>
    </source>
</evidence>
<organism evidence="9 10">
    <name type="scientific">Candidatus Dojkabacteria bacterium</name>
    <dbReference type="NCBI Taxonomy" id="2099670"/>
    <lineage>
        <taxon>Bacteria</taxon>
        <taxon>Candidatus Dojkabacteria</taxon>
    </lineage>
</organism>
<evidence type="ECO:0000256" key="5">
    <source>
        <dbReference type="HAMAP-Rule" id="MF_01334"/>
    </source>
</evidence>
<evidence type="ECO:0000259" key="7">
    <source>
        <dbReference type="Pfam" id="PF01386"/>
    </source>
</evidence>
<comment type="caution">
    <text evidence="9">The sequence shown here is derived from an EMBL/GenBank/DDBJ whole genome shotgun (WGS) entry which is preliminary data.</text>
</comment>
<feature type="domain" description="Large ribosomal subunit protein bL25 L25" evidence="7">
    <location>
        <begin position="4"/>
        <end position="88"/>
    </location>
</feature>
<dbReference type="GO" id="GO:0003735">
    <property type="term" value="F:structural constituent of ribosome"/>
    <property type="evidence" value="ECO:0007669"/>
    <property type="project" value="InterPro"/>
</dbReference>
<dbReference type="PANTHER" id="PTHR33284:SF1">
    <property type="entry name" value="RIBOSOMAL PROTEIN L25_GLN-TRNA SYNTHETASE, ANTI-CODON-BINDING DOMAIN-CONTAINING PROTEIN"/>
    <property type="match status" value="1"/>
</dbReference>
<sequence>MEKLQLQKREITGKKVRHLRKDELTPAVIYNAKGESFNVVMNSTDADWINRNTTSTSILDTTLEKDSFKTLVKELDINPITDEINHVALFRIDESVPMVFTIPFNIIGISPAVKNNLGVLVNTLDSIEVRCKLADLKPFIEIDISKLENVGQTINVDDITLPKGMSLINDEQAKATIVTITEIQKVEEVVVTPAEGEEGAEGEEVVEGEEATEATTDQTKKE</sequence>
<evidence type="ECO:0000256" key="1">
    <source>
        <dbReference type="ARBA" id="ARBA00022730"/>
    </source>
</evidence>
<dbReference type="InterPro" id="IPR011035">
    <property type="entry name" value="Ribosomal_bL25/Gln-tRNA_synth"/>
</dbReference>
<comment type="subunit">
    <text evidence="5">Part of the 50S ribosomal subunit; part of the 5S rRNA/L5/L18/L25 subcomplex. Contacts the 5S rRNA. Binds to the 5S rRNA independently of L5 and L18.</text>
</comment>
<gene>
    <name evidence="5" type="primary">rplY</name>
    <name evidence="5" type="synonym">ctc</name>
    <name evidence="9" type="ORF">GX618_00580</name>
</gene>
<dbReference type="GO" id="GO:0022625">
    <property type="term" value="C:cytosolic large ribosomal subunit"/>
    <property type="evidence" value="ECO:0007669"/>
    <property type="project" value="TreeGrafter"/>
</dbReference>
<evidence type="ECO:0000313" key="9">
    <source>
        <dbReference type="EMBL" id="NLE30758.1"/>
    </source>
</evidence>
<keyword evidence="1 5" id="KW-0699">rRNA-binding</keyword>
<dbReference type="GO" id="GO:0008097">
    <property type="term" value="F:5S rRNA binding"/>
    <property type="evidence" value="ECO:0007669"/>
    <property type="project" value="InterPro"/>
</dbReference>
<feature type="domain" description="Large ribosomal subunit protein bL25 beta" evidence="8">
    <location>
        <begin position="99"/>
        <end position="182"/>
    </location>
</feature>
<proteinExistence type="inferred from homology"/>
<dbReference type="SUPFAM" id="SSF50715">
    <property type="entry name" value="Ribosomal protein L25-like"/>
    <property type="match status" value="1"/>
</dbReference>
<dbReference type="InterPro" id="IPR020057">
    <property type="entry name" value="Ribosomal_bL25_b-dom"/>
</dbReference>
<keyword evidence="4 5" id="KW-0687">Ribonucleoprotein</keyword>
<dbReference type="Pfam" id="PF01386">
    <property type="entry name" value="Ribosomal_L25p"/>
    <property type="match status" value="1"/>
</dbReference>
<reference evidence="9 10" key="1">
    <citation type="journal article" date="2020" name="Biotechnol. Biofuels">
        <title>New insights from the biogas microbiome by comprehensive genome-resolved metagenomics of nearly 1600 species originating from multiple anaerobic digesters.</title>
        <authorList>
            <person name="Campanaro S."/>
            <person name="Treu L."/>
            <person name="Rodriguez-R L.M."/>
            <person name="Kovalovszki A."/>
            <person name="Ziels R.M."/>
            <person name="Maus I."/>
            <person name="Zhu X."/>
            <person name="Kougias P.G."/>
            <person name="Basile A."/>
            <person name="Luo G."/>
            <person name="Schluter A."/>
            <person name="Konstantinidis K.T."/>
            <person name="Angelidaki I."/>
        </authorList>
    </citation>
    <scope>NUCLEOTIDE SEQUENCE [LARGE SCALE GENOMIC DNA]</scope>
    <source>
        <strain evidence="9">AS06rmzACSIP_421</strain>
    </source>
</reference>
<dbReference type="HAMAP" id="MF_01334">
    <property type="entry name" value="Ribosomal_bL25_CTC"/>
    <property type="match status" value="1"/>
</dbReference>
<dbReference type="InterPro" id="IPR037121">
    <property type="entry name" value="Ribosomal_bL25_C"/>
</dbReference>
<dbReference type="InterPro" id="IPR020056">
    <property type="entry name" value="Rbsml_bL25/Gln-tRNA_synth_N"/>
</dbReference>
<dbReference type="AlphaFoldDB" id="A0A847ET45"/>
<dbReference type="Gene3D" id="2.170.120.20">
    <property type="entry name" value="Ribosomal protein L25, beta domain"/>
    <property type="match status" value="1"/>
</dbReference>
<feature type="compositionally biased region" description="Acidic residues" evidence="6">
    <location>
        <begin position="195"/>
        <end position="212"/>
    </location>
</feature>
<feature type="region of interest" description="Disordered" evidence="6">
    <location>
        <begin position="192"/>
        <end position="222"/>
    </location>
</feature>
<protein>
    <recommendedName>
        <fullName evidence="5">Large ribosomal subunit protein bL25</fullName>
    </recommendedName>
    <alternativeName>
        <fullName evidence="5">General stress protein CTC</fullName>
    </alternativeName>
</protein>
<evidence type="ECO:0000256" key="4">
    <source>
        <dbReference type="ARBA" id="ARBA00023274"/>
    </source>
</evidence>
<keyword evidence="3 5" id="KW-0689">Ribosomal protein</keyword>
<evidence type="ECO:0000313" key="10">
    <source>
        <dbReference type="Proteomes" id="UP000554004"/>
    </source>
</evidence>
<dbReference type="PANTHER" id="PTHR33284">
    <property type="entry name" value="RIBOSOMAL PROTEIN L25/GLN-TRNA SYNTHETASE, ANTI-CODON-BINDING DOMAIN-CONTAINING PROTEIN"/>
    <property type="match status" value="1"/>
</dbReference>
<dbReference type="GO" id="GO:0006412">
    <property type="term" value="P:translation"/>
    <property type="evidence" value="ECO:0007669"/>
    <property type="project" value="UniProtKB-UniRule"/>
</dbReference>
<accession>A0A847ET45</accession>
<dbReference type="InterPro" id="IPR020930">
    <property type="entry name" value="Ribosomal_uL5_bac-type"/>
</dbReference>
<comment type="similarity">
    <text evidence="5">Belongs to the bacterial ribosomal protein bL25 family. CTC subfamily.</text>
</comment>
<dbReference type="CDD" id="cd00495">
    <property type="entry name" value="Ribosomal_L25_TL5_CTC"/>
    <property type="match status" value="1"/>
</dbReference>
<dbReference type="Gene3D" id="2.40.240.10">
    <property type="entry name" value="Ribosomal Protein L25, Chain P"/>
    <property type="match status" value="1"/>
</dbReference>